<evidence type="ECO:0000256" key="1">
    <source>
        <dbReference type="SAM" id="Phobius"/>
    </source>
</evidence>
<dbReference type="EMBL" id="JAHLPM010000007">
    <property type="protein sequence ID" value="MBU5438271.1"/>
    <property type="molecule type" value="Genomic_DNA"/>
</dbReference>
<organism evidence="2 3">
    <name type="scientific">Tissierella simiarum</name>
    <dbReference type="NCBI Taxonomy" id="2841534"/>
    <lineage>
        <taxon>Bacteria</taxon>
        <taxon>Bacillati</taxon>
        <taxon>Bacillota</taxon>
        <taxon>Tissierellia</taxon>
        <taxon>Tissierellales</taxon>
        <taxon>Tissierellaceae</taxon>
        <taxon>Tissierella</taxon>
    </lineage>
</organism>
<keyword evidence="3" id="KW-1185">Reference proteome</keyword>
<sequence length="124" mass="14217">MAIFNFLISNWDSVLVVVGFIILVAVLIKRGEKKILNNILYRLVTQAEREFGAGTGELKFAVVSDWVYERLPAILRILFTAKDIDKMIETALEEAKKKWERNQILQMYIDGETPVPATLSMRTK</sequence>
<feature type="transmembrane region" description="Helical" evidence="1">
    <location>
        <begin position="6"/>
        <end position="28"/>
    </location>
</feature>
<reference evidence="2 3" key="1">
    <citation type="submission" date="2021-06" db="EMBL/GenBank/DDBJ databases">
        <authorList>
            <person name="Sun Q."/>
            <person name="Li D."/>
        </authorList>
    </citation>
    <scope>NUCLEOTIDE SEQUENCE [LARGE SCALE GENOMIC DNA]</scope>
    <source>
        <strain evidence="2 3">MSJ-40</strain>
    </source>
</reference>
<evidence type="ECO:0000313" key="2">
    <source>
        <dbReference type="EMBL" id="MBU5438271.1"/>
    </source>
</evidence>
<keyword evidence="1" id="KW-0812">Transmembrane</keyword>
<gene>
    <name evidence="2" type="ORF">KQI42_09640</name>
</gene>
<protein>
    <submittedName>
        <fullName evidence="2">Uncharacterized protein</fullName>
    </submittedName>
</protein>
<name>A0ABS6E5S3_9FIRM</name>
<evidence type="ECO:0000313" key="3">
    <source>
        <dbReference type="Proteomes" id="UP000749471"/>
    </source>
</evidence>
<accession>A0ABS6E5S3</accession>
<keyword evidence="1" id="KW-1133">Transmembrane helix</keyword>
<dbReference type="Proteomes" id="UP000749471">
    <property type="component" value="Unassembled WGS sequence"/>
</dbReference>
<dbReference type="RefSeq" id="WP_216519243.1">
    <property type="nucleotide sequence ID" value="NZ_JAHLPM010000007.1"/>
</dbReference>
<comment type="caution">
    <text evidence="2">The sequence shown here is derived from an EMBL/GenBank/DDBJ whole genome shotgun (WGS) entry which is preliminary data.</text>
</comment>
<proteinExistence type="predicted"/>
<keyword evidence="1" id="KW-0472">Membrane</keyword>